<dbReference type="SUPFAM" id="SSF51556">
    <property type="entry name" value="Metallo-dependent hydrolases"/>
    <property type="match status" value="1"/>
</dbReference>
<name>A0A656KT30_BLUGR</name>
<accession>A0A656KT30</accession>
<protein>
    <recommendedName>
        <fullName evidence="3">Cut9 interacting protein Scn1</fullName>
    </recommendedName>
</protein>
<dbReference type="InterPro" id="IPR001130">
    <property type="entry name" value="TatD-like"/>
</dbReference>
<dbReference type="Pfam" id="PF01026">
    <property type="entry name" value="TatD_DNase"/>
    <property type="match status" value="1"/>
</dbReference>
<dbReference type="AlphaFoldDB" id="A0A656KT30"/>
<gene>
    <name evidence="1" type="ORF">BGT96224_67</name>
</gene>
<dbReference type="PANTHER" id="PTHR47345:SF1">
    <property type="entry name" value="CUT9-INTERACTING PROTEIN SCN1"/>
    <property type="match status" value="1"/>
</dbReference>
<dbReference type="InterPro" id="IPR032466">
    <property type="entry name" value="Metal_Hydrolase"/>
</dbReference>
<dbReference type="EMBL" id="KE373668">
    <property type="protein sequence ID" value="EPQ67282.1"/>
    <property type="molecule type" value="Genomic_DNA"/>
</dbReference>
<reference evidence="2" key="1">
    <citation type="journal article" date="2013" name="Nat. Genet.">
        <title>The wheat powdery mildew genome shows the unique evolution of an obligate biotroph.</title>
        <authorList>
            <person name="Wicker T."/>
            <person name="Oberhaensli S."/>
            <person name="Parlange F."/>
            <person name="Buchmann J.P."/>
            <person name="Shatalina M."/>
            <person name="Roffler S."/>
            <person name="Ben-David R."/>
            <person name="Dolezel J."/>
            <person name="Simkova H."/>
            <person name="Schulze-Lefert P."/>
            <person name="Spanu P.D."/>
            <person name="Bruggmann R."/>
            <person name="Amselem J."/>
            <person name="Quesneville H."/>
            <person name="Ver Loren van Themaat E."/>
            <person name="Paape T."/>
            <person name="Shimizu K.K."/>
            <person name="Keller B."/>
        </authorList>
    </citation>
    <scope>NUCLEOTIDE SEQUENCE [LARGE SCALE GENOMIC DNA]</scope>
    <source>
        <strain evidence="2">96224</strain>
    </source>
</reference>
<dbReference type="PANTHER" id="PTHR47345">
    <property type="entry name" value="CUT9-INTERACTING PROTEIN SCN1"/>
    <property type="match status" value="1"/>
</dbReference>
<dbReference type="GO" id="GO:0016788">
    <property type="term" value="F:hydrolase activity, acting on ester bonds"/>
    <property type="evidence" value="ECO:0007669"/>
    <property type="project" value="InterPro"/>
</dbReference>
<dbReference type="OrthoDB" id="413993at2759"/>
<organism evidence="1 2">
    <name type="scientific">Blumeria graminis f. sp. tritici 96224</name>
    <dbReference type="NCBI Taxonomy" id="1268274"/>
    <lineage>
        <taxon>Eukaryota</taxon>
        <taxon>Fungi</taxon>
        <taxon>Dikarya</taxon>
        <taxon>Ascomycota</taxon>
        <taxon>Pezizomycotina</taxon>
        <taxon>Leotiomycetes</taxon>
        <taxon>Erysiphales</taxon>
        <taxon>Erysiphaceae</taxon>
        <taxon>Blumeria</taxon>
    </lineage>
</organism>
<evidence type="ECO:0000313" key="2">
    <source>
        <dbReference type="Proteomes" id="UP000053110"/>
    </source>
</evidence>
<evidence type="ECO:0008006" key="3">
    <source>
        <dbReference type="Google" id="ProtNLM"/>
    </source>
</evidence>
<proteinExistence type="predicted"/>
<sequence length="382" mass="43783">MKPELDPKDSSDEFPWHLGVFDAHCHPTDDMHSTSLITEMKTRGLTVMATRGHDQELVSQLASMFSISSAADLGESRTDCRIVPCFGWHPWFSHMIYDDTEGTIDPEAENFKLSHYQSILVPKPEDYKFIDSLPTPRSLRYFIQEIRSYLETYPVALIGEIGLDKSFRLPTQASCESQCEGITPGGREGRRLTRYHVQIHHQRAILKAQLHLAGEMKRPVSIHSVQAHGLVYDILHETWKNFEKKSNKRVKAKLRKDTCRDISETYNTSEEDSILCPYPPRICLHSYSGSSELLKQYLHPSVPVKIYFSFSYLINSLSPKVVEVIKAIPESRILVESDFHRAGDEMDELLEKISRLICEVKGWPLLEGIAKLGENWQNFIFS</sequence>
<dbReference type="Gene3D" id="3.20.20.140">
    <property type="entry name" value="Metal-dependent hydrolases"/>
    <property type="match status" value="1"/>
</dbReference>
<evidence type="ECO:0000313" key="1">
    <source>
        <dbReference type="EMBL" id="EPQ67282.1"/>
    </source>
</evidence>
<dbReference type="Proteomes" id="UP000053110">
    <property type="component" value="Unassembled WGS sequence"/>
</dbReference>
<dbReference type="InterPro" id="IPR053044">
    <property type="entry name" value="Metallo-hydrolase/TatD-type"/>
</dbReference>